<dbReference type="PIRSF" id="PIRSF036685">
    <property type="entry name" value="BacLeuNPeptidase"/>
    <property type="match status" value="1"/>
</dbReference>
<evidence type="ECO:0000256" key="7">
    <source>
        <dbReference type="PIRSR" id="PIRSR036685-1"/>
    </source>
</evidence>
<dbReference type="Pfam" id="PF04389">
    <property type="entry name" value="Peptidase_M28"/>
    <property type="match status" value="1"/>
</dbReference>
<reference evidence="11" key="1">
    <citation type="journal article" date="2013" name="ISME J.">
        <title>A small predatory core genome in the divergent marine Bacteriovorax marinus SJ and the terrestrial Bdellovibrio bacteriovorus.</title>
        <authorList>
            <person name="Crossman L.C."/>
            <person name="Chen H."/>
            <person name="Cerdeno-Tarraga A.M."/>
            <person name="Brooks K."/>
            <person name="Quail M.A."/>
            <person name="Pineiro S.A."/>
            <person name="Hobley L."/>
            <person name="Sockett R.E."/>
            <person name="Bentley S.D."/>
            <person name="Parkhill J."/>
            <person name="Williams H.N."/>
            <person name="Stine O.C."/>
        </authorList>
    </citation>
    <scope>NUCLEOTIDE SEQUENCE [LARGE SCALE GENOMIC DNA]</scope>
    <source>
        <strain evidence="11">ATCC BAA-682 / DSM 15412 / SJ</strain>
    </source>
</reference>
<feature type="binding site" evidence="7">
    <location>
        <position position="242"/>
    </location>
    <ligand>
        <name>Zn(2+)</name>
        <dbReference type="ChEBI" id="CHEBI:29105"/>
        <label>1</label>
    </ligand>
</feature>
<dbReference type="KEGG" id="bmx:BMS_3021"/>
<dbReference type="InterPro" id="IPR012189">
    <property type="entry name" value="Pept_M28E_Ap1"/>
</dbReference>
<evidence type="ECO:0000256" key="4">
    <source>
        <dbReference type="ARBA" id="ARBA00022729"/>
    </source>
</evidence>
<evidence type="ECO:0000256" key="5">
    <source>
        <dbReference type="ARBA" id="ARBA00022801"/>
    </source>
</evidence>
<dbReference type="AlphaFoldDB" id="E1WZ95"/>
<feature type="binding site" evidence="7">
    <location>
        <position position="401"/>
    </location>
    <ligand>
        <name>Zn(2+)</name>
        <dbReference type="ChEBI" id="CHEBI:29105"/>
        <label>2</label>
        <note>catalytic</note>
    </ligand>
</feature>
<dbReference type="GO" id="GO:0004177">
    <property type="term" value="F:aminopeptidase activity"/>
    <property type="evidence" value="ECO:0007669"/>
    <property type="project" value="UniProtKB-KW"/>
</dbReference>
<evidence type="ECO:0000256" key="2">
    <source>
        <dbReference type="ARBA" id="ARBA00022670"/>
    </source>
</evidence>
<keyword evidence="5" id="KW-0378">Hydrolase</keyword>
<proteinExistence type="predicted"/>
<dbReference type="HOGENOM" id="CLU_025866_2_1_7"/>
<evidence type="ECO:0000259" key="9">
    <source>
        <dbReference type="Pfam" id="PF04389"/>
    </source>
</evidence>
<sequence length="433" mass="48751">MPFGIKFYFVRTYLQYLRRVCSTIVKKDQEDFLIRRNTMKNSLRWISLSLLLSASVNAAPSKKLITIDSDAVNFTNKMFAQKMMKIKSVEGISLLEIDENSIEELSHEMHEKFHRCGGFMVHDSIEDALETLNSSELRNFAKSAPFADYSITEEDTVKELITQVSEKNITEVIKKLSSYKNRYYKSQSGVDAVHWIRDRWTSLVAHRSDAKVELYEHSSWDQPSVILTIEGTTDETIVIGGHADSIAGFWGRANAHAPGADDNASGIATMTEVIRVFANSGYKPTKTIKFMGYAAEEVGLLGSKAIAKEMKQKNANIVGVLQLDMTNFKGSDLDIVMMTDYTNQQQNEFIGTLLDKYLPTVSWGYDRCGYGCSDHASWHGQGFPASMPFESKKRDMNHNIHTARDTIEQSRGGSLHAVKFAKLALAYAVELDR</sequence>
<dbReference type="eggNOG" id="COG2234">
    <property type="taxonomic scope" value="Bacteria"/>
</dbReference>
<dbReference type="PATRIC" id="fig|862908.3.peg.2889"/>
<keyword evidence="6 7" id="KW-0862">Zinc</keyword>
<keyword evidence="4" id="KW-0732">Signal</keyword>
<dbReference type="Gene3D" id="3.40.630.10">
    <property type="entry name" value="Zn peptidases"/>
    <property type="match status" value="1"/>
</dbReference>
<dbReference type="GO" id="GO:0046872">
    <property type="term" value="F:metal ion binding"/>
    <property type="evidence" value="ECO:0007669"/>
    <property type="project" value="UniProtKB-KW"/>
</dbReference>
<dbReference type="InterPro" id="IPR007484">
    <property type="entry name" value="Peptidase_M28"/>
</dbReference>
<evidence type="ECO:0000313" key="11">
    <source>
        <dbReference type="Proteomes" id="UP000008963"/>
    </source>
</evidence>
<evidence type="ECO:0000256" key="8">
    <source>
        <dbReference type="PIRSR" id="PIRSR036685-2"/>
    </source>
</evidence>
<evidence type="ECO:0000313" key="10">
    <source>
        <dbReference type="EMBL" id="CBW27783.1"/>
    </source>
</evidence>
<keyword evidence="3 7" id="KW-0479">Metal-binding</keyword>
<protein>
    <submittedName>
        <fullName evidence="10">Aminopeptidase</fullName>
    </submittedName>
</protein>
<keyword evidence="11" id="KW-1185">Reference proteome</keyword>
<evidence type="ECO:0000256" key="6">
    <source>
        <dbReference type="ARBA" id="ARBA00022833"/>
    </source>
</evidence>
<feature type="disulfide bond" evidence="8">
    <location>
        <begin position="368"/>
        <end position="372"/>
    </location>
</feature>
<dbReference type="GO" id="GO:0008235">
    <property type="term" value="F:metalloexopeptidase activity"/>
    <property type="evidence" value="ECO:0007669"/>
    <property type="project" value="InterPro"/>
</dbReference>
<dbReference type="STRING" id="862908.BMS_3021"/>
<feature type="domain" description="Peptidase M28" evidence="9">
    <location>
        <begin position="225"/>
        <end position="424"/>
    </location>
</feature>
<dbReference type="PANTHER" id="PTHR12147:SF56">
    <property type="entry name" value="AMINOPEPTIDASE YDR415C-RELATED"/>
    <property type="match status" value="1"/>
</dbReference>
<dbReference type="GO" id="GO:0006508">
    <property type="term" value="P:proteolysis"/>
    <property type="evidence" value="ECO:0007669"/>
    <property type="project" value="UniProtKB-KW"/>
</dbReference>
<keyword evidence="2" id="KW-0645">Protease</keyword>
<comment type="cofactor">
    <cofactor evidence="7">
        <name>Zn(2+)</name>
        <dbReference type="ChEBI" id="CHEBI:29105"/>
    </cofactor>
    <text evidence="7">Binds 2 Zn(2+) ions per subunit.</text>
</comment>
<dbReference type="EMBL" id="FQ312005">
    <property type="protein sequence ID" value="CBW27783.1"/>
    <property type="molecule type" value="Genomic_DNA"/>
</dbReference>
<dbReference type="InterPro" id="IPR045175">
    <property type="entry name" value="M28_fam"/>
</dbReference>
<evidence type="ECO:0000256" key="3">
    <source>
        <dbReference type="ARBA" id="ARBA00022723"/>
    </source>
</evidence>
<keyword evidence="8" id="KW-1015">Disulfide bond</keyword>
<dbReference type="PANTHER" id="PTHR12147">
    <property type="entry name" value="METALLOPEPTIDASE M28 FAMILY MEMBER"/>
    <property type="match status" value="1"/>
</dbReference>
<name>E1WZ95_HALMS</name>
<dbReference type="Proteomes" id="UP000008963">
    <property type="component" value="Chromosome"/>
</dbReference>
<keyword evidence="1 10" id="KW-0031">Aminopeptidase</keyword>
<gene>
    <name evidence="10" type="ordered locus">BMS_3021</name>
</gene>
<feature type="binding site" evidence="7">
    <location>
        <position position="324"/>
    </location>
    <ligand>
        <name>Zn(2+)</name>
        <dbReference type="ChEBI" id="CHEBI:29105"/>
        <label>1</label>
    </ligand>
</feature>
<dbReference type="SUPFAM" id="SSF53187">
    <property type="entry name" value="Zn-dependent exopeptidases"/>
    <property type="match status" value="1"/>
</dbReference>
<accession>E1WZ95</accession>
<feature type="binding site" evidence="7">
    <location>
        <position position="262"/>
    </location>
    <ligand>
        <name>Zn(2+)</name>
        <dbReference type="ChEBI" id="CHEBI:29105"/>
        <label>1</label>
    </ligand>
</feature>
<organism evidence="10 11">
    <name type="scientific">Halobacteriovorax marinus (strain ATCC BAA-682 / DSM 15412 / SJ)</name>
    <name type="common">Bacteriovorax marinus</name>
    <dbReference type="NCBI Taxonomy" id="862908"/>
    <lineage>
        <taxon>Bacteria</taxon>
        <taxon>Pseudomonadati</taxon>
        <taxon>Bdellovibrionota</taxon>
        <taxon>Bacteriovoracia</taxon>
        <taxon>Bacteriovoracales</taxon>
        <taxon>Halobacteriovoraceae</taxon>
        <taxon>Halobacteriovorax</taxon>
    </lineage>
</organism>
<feature type="binding site" evidence="7">
    <location>
        <position position="297"/>
    </location>
    <ligand>
        <name>Zn(2+)</name>
        <dbReference type="ChEBI" id="CHEBI:29105"/>
        <label>2</label>
        <note>catalytic</note>
    </ligand>
</feature>
<evidence type="ECO:0000256" key="1">
    <source>
        <dbReference type="ARBA" id="ARBA00022438"/>
    </source>
</evidence>
<dbReference type="MEROPS" id="M28.004"/>